<feature type="domain" description="UbiC transcription regulator-associated" evidence="2">
    <location>
        <begin position="59"/>
        <end position="202"/>
    </location>
</feature>
<proteinExistence type="predicted"/>
<feature type="region of interest" description="Disordered" evidence="1">
    <location>
        <begin position="1"/>
        <end position="56"/>
    </location>
</feature>
<dbReference type="SUPFAM" id="SSF64288">
    <property type="entry name" value="Chorismate lyase-like"/>
    <property type="match status" value="1"/>
</dbReference>
<evidence type="ECO:0000256" key="1">
    <source>
        <dbReference type="SAM" id="MobiDB-lite"/>
    </source>
</evidence>
<dbReference type="InterPro" id="IPR011663">
    <property type="entry name" value="UTRA"/>
</dbReference>
<dbReference type="Pfam" id="PF07702">
    <property type="entry name" value="UTRA"/>
    <property type="match status" value="1"/>
</dbReference>
<accession>A0ABW2WD00</accession>
<dbReference type="InterPro" id="IPR028978">
    <property type="entry name" value="Chorismate_lyase_/UTRA_dom_sf"/>
</dbReference>
<reference evidence="4" key="1">
    <citation type="journal article" date="2019" name="Int. J. Syst. Evol. Microbiol.">
        <title>The Global Catalogue of Microorganisms (GCM) 10K type strain sequencing project: providing services to taxonomists for standard genome sequencing and annotation.</title>
        <authorList>
            <consortium name="The Broad Institute Genomics Platform"/>
            <consortium name="The Broad Institute Genome Sequencing Center for Infectious Disease"/>
            <person name="Wu L."/>
            <person name="Ma J."/>
        </authorList>
    </citation>
    <scope>NUCLEOTIDE SEQUENCE [LARGE SCALE GENOMIC DNA]</scope>
    <source>
        <strain evidence="4">CGMCC 4.7400</strain>
    </source>
</reference>
<dbReference type="RefSeq" id="WP_381618458.1">
    <property type="nucleotide sequence ID" value="NZ_JBHTEB010000001.1"/>
</dbReference>
<name>A0ABW2WD00_9ACTN</name>
<dbReference type="PANTHER" id="PTHR44846:SF17">
    <property type="entry name" value="GNTR-FAMILY TRANSCRIPTIONAL REGULATOR"/>
    <property type="match status" value="1"/>
</dbReference>
<evidence type="ECO:0000313" key="4">
    <source>
        <dbReference type="Proteomes" id="UP001597023"/>
    </source>
</evidence>
<dbReference type="PANTHER" id="PTHR44846">
    <property type="entry name" value="MANNOSYL-D-GLYCERATE TRANSPORT/METABOLISM SYSTEM REPRESSOR MNGR-RELATED"/>
    <property type="match status" value="1"/>
</dbReference>
<comment type="caution">
    <text evidence="3">The sequence shown here is derived from an EMBL/GenBank/DDBJ whole genome shotgun (WGS) entry which is preliminary data.</text>
</comment>
<dbReference type="SMART" id="SM00866">
    <property type="entry name" value="UTRA"/>
    <property type="match status" value="1"/>
</dbReference>
<evidence type="ECO:0000313" key="3">
    <source>
        <dbReference type="EMBL" id="MFD0316407.1"/>
    </source>
</evidence>
<dbReference type="Gene3D" id="3.40.1410.10">
    <property type="entry name" value="Chorismate lyase-like"/>
    <property type="match status" value="1"/>
</dbReference>
<organism evidence="3 4">
    <name type="scientific">Streptomyces flavalbus</name>
    <dbReference type="NCBI Taxonomy" id="2665155"/>
    <lineage>
        <taxon>Bacteria</taxon>
        <taxon>Bacillati</taxon>
        <taxon>Actinomycetota</taxon>
        <taxon>Actinomycetes</taxon>
        <taxon>Kitasatosporales</taxon>
        <taxon>Streptomycetaceae</taxon>
        <taxon>Streptomyces</taxon>
    </lineage>
</organism>
<dbReference type="Proteomes" id="UP001597023">
    <property type="component" value="Unassembled WGS sequence"/>
</dbReference>
<feature type="compositionally biased region" description="Basic and acidic residues" evidence="1">
    <location>
        <begin position="17"/>
        <end position="55"/>
    </location>
</feature>
<dbReference type="EMBL" id="JBHTEB010000001">
    <property type="protein sequence ID" value="MFD0316407.1"/>
    <property type="molecule type" value="Genomic_DNA"/>
</dbReference>
<sequence>MTKVTVRGIGAPVTQQPDERRTRSIRDNRRHQWEKDRARQPEALRRRTGATERETGLTSQDLVFHAAYRRVEADGDLADVFGVPPGTPLLERTHRTRCAVECSPLSLITSYLRHDLIAANPALLDAANEPWPGGTQSQLHTVGIELDRIEERLTARSPTPGETQRLRLPPGTPVIALRKISYDVQDRVVDVTDVTLPGDRVELRFTTPLERW</sequence>
<gene>
    <name evidence="3" type="ORF">ACFQZ6_19745</name>
</gene>
<protein>
    <submittedName>
        <fullName evidence="3">UTRA domain-containing protein</fullName>
    </submittedName>
</protein>
<keyword evidence="4" id="KW-1185">Reference proteome</keyword>
<evidence type="ECO:0000259" key="2">
    <source>
        <dbReference type="SMART" id="SM00866"/>
    </source>
</evidence>
<dbReference type="InterPro" id="IPR050679">
    <property type="entry name" value="Bact_HTH_transcr_reg"/>
</dbReference>